<reference evidence="1" key="1">
    <citation type="submission" date="2019-08" db="EMBL/GenBank/DDBJ databases">
        <authorList>
            <person name="Kucharzyk K."/>
            <person name="Murdoch R.W."/>
            <person name="Higgins S."/>
            <person name="Loffler F."/>
        </authorList>
    </citation>
    <scope>NUCLEOTIDE SEQUENCE</scope>
</reference>
<proteinExistence type="predicted"/>
<sequence>MPVTLRYVIIPGLNHTISDLNQLAVLIKALPRPVPVELLAYHSMGREKWSQLGLDYQLKDVPDAGRKELAAARRILELQGIQVLSTN</sequence>
<dbReference type="InterPro" id="IPR013785">
    <property type="entry name" value="Aldolase_TIM"/>
</dbReference>
<dbReference type="GO" id="GO:0043365">
    <property type="term" value="F:[formate-C-acetyltransferase]-activating enzyme activity"/>
    <property type="evidence" value="ECO:0007669"/>
    <property type="project" value="UniProtKB-EC"/>
</dbReference>
<accession>A0A645I0W9</accession>
<keyword evidence="1" id="KW-0456">Lyase</keyword>
<protein>
    <submittedName>
        <fullName evidence="1">Pyruvate formate-lyase-activating enzyme</fullName>
        <ecNumber evidence="1">1.97.1.4</ecNumber>
    </submittedName>
</protein>
<keyword evidence="1" id="KW-0560">Oxidoreductase</keyword>
<keyword evidence="1" id="KW-0670">Pyruvate</keyword>
<name>A0A645I0W9_9ZZZZ</name>
<dbReference type="EC" id="1.97.1.4" evidence="1"/>
<dbReference type="EMBL" id="VSSQ01098031">
    <property type="protein sequence ID" value="MPN41163.1"/>
    <property type="molecule type" value="Genomic_DNA"/>
</dbReference>
<evidence type="ECO:0000313" key="1">
    <source>
        <dbReference type="EMBL" id="MPN41163.1"/>
    </source>
</evidence>
<gene>
    <name evidence="1" type="primary">pflA_26</name>
    <name evidence="1" type="ORF">SDC9_188705</name>
</gene>
<dbReference type="Gene3D" id="3.20.20.70">
    <property type="entry name" value="Aldolase class I"/>
    <property type="match status" value="1"/>
</dbReference>
<comment type="caution">
    <text evidence="1">The sequence shown here is derived from an EMBL/GenBank/DDBJ whole genome shotgun (WGS) entry which is preliminary data.</text>
</comment>
<dbReference type="AlphaFoldDB" id="A0A645I0W9"/>
<organism evidence="1">
    <name type="scientific">bioreactor metagenome</name>
    <dbReference type="NCBI Taxonomy" id="1076179"/>
    <lineage>
        <taxon>unclassified sequences</taxon>
        <taxon>metagenomes</taxon>
        <taxon>ecological metagenomes</taxon>
    </lineage>
</organism>
<dbReference type="GO" id="GO:0016829">
    <property type="term" value="F:lyase activity"/>
    <property type="evidence" value="ECO:0007669"/>
    <property type="project" value="UniProtKB-KW"/>
</dbReference>